<proteinExistence type="predicted"/>
<reference evidence="1 2" key="1">
    <citation type="submission" date="2024-04" db="EMBL/GenBank/DDBJ databases">
        <title>Tritrichomonas musculus Genome.</title>
        <authorList>
            <person name="Alves-Ferreira E."/>
            <person name="Grigg M."/>
            <person name="Lorenzi H."/>
            <person name="Galac M."/>
        </authorList>
    </citation>
    <scope>NUCLEOTIDE SEQUENCE [LARGE SCALE GENOMIC DNA]</scope>
    <source>
        <strain evidence="1 2">EAF2021</strain>
    </source>
</reference>
<dbReference type="EMBL" id="JAPFFF010000009">
    <property type="protein sequence ID" value="KAK8882121.1"/>
    <property type="molecule type" value="Genomic_DNA"/>
</dbReference>
<protein>
    <recommendedName>
        <fullName evidence="3">Leucine Rich Repeat family protein</fullName>
    </recommendedName>
</protein>
<dbReference type="Gene3D" id="3.80.10.10">
    <property type="entry name" value="Ribonuclease Inhibitor"/>
    <property type="match status" value="1"/>
</dbReference>
<gene>
    <name evidence="1" type="ORF">M9Y10_044761</name>
</gene>
<organism evidence="1 2">
    <name type="scientific">Tritrichomonas musculus</name>
    <dbReference type="NCBI Taxonomy" id="1915356"/>
    <lineage>
        <taxon>Eukaryota</taxon>
        <taxon>Metamonada</taxon>
        <taxon>Parabasalia</taxon>
        <taxon>Tritrichomonadida</taxon>
        <taxon>Tritrichomonadidae</taxon>
        <taxon>Tritrichomonas</taxon>
    </lineage>
</organism>
<dbReference type="PROSITE" id="PS51450">
    <property type="entry name" value="LRR"/>
    <property type="match status" value="1"/>
</dbReference>
<dbReference type="Pfam" id="PF00560">
    <property type="entry name" value="LRR_1"/>
    <property type="match status" value="1"/>
</dbReference>
<evidence type="ECO:0000313" key="2">
    <source>
        <dbReference type="Proteomes" id="UP001470230"/>
    </source>
</evidence>
<dbReference type="InterPro" id="IPR032675">
    <property type="entry name" value="LRR_dom_sf"/>
</dbReference>
<dbReference type="Proteomes" id="UP001470230">
    <property type="component" value="Unassembled WGS sequence"/>
</dbReference>
<dbReference type="PANTHER" id="PTHR48057:SF29">
    <property type="entry name" value="OS02G0609900 PROTEIN"/>
    <property type="match status" value="1"/>
</dbReference>
<sequence>MTNNLSIFEENLANRELKTIPESKTLVSDEYFKKISLPLFRFLFSYQSRVVCRNSLLKHNLEPSKQFHLSKKSSDNNKKMEEYIQTINEASTTFSVSGFNGNANLPNFKPKNFNSISYLNLSDCLITSSSAFRSILNLKSLTMLCLYNCGLFSIPPDLYKLPTTLKSLDFSLNYIASIPNEIHWEHIEGLNLSLNALDGWPANLNPSRMPNLVYLVLSNNKIKGKFKSSNQTAPFPNLQFLDLSYCALFSCPEWVFQLKSLTSLSLTGNINLVIPSLECFQPMTSLRKLNISGVQLLHNSTKKAKPHVSLEIIIARGKTWKYVPEGNYAIIHD</sequence>
<dbReference type="InterPro" id="IPR052595">
    <property type="entry name" value="LRRC69/RLP"/>
</dbReference>
<name>A0ABR2JTN5_9EUKA</name>
<dbReference type="InterPro" id="IPR001611">
    <property type="entry name" value="Leu-rich_rpt"/>
</dbReference>
<keyword evidence="2" id="KW-1185">Reference proteome</keyword>
<evidence type="ECO:0000313" key="1">
    <source>
        <dbReference type="EMBL" id="KAK8882121.1"/>
    </source>
</evidence>
<dbReference type="PANTHER" id="PTHR48057">
    <property type="entry name" value="LEUCINE-RICH REPEAT SERINE/THREONINE-PROTEIN KINASE 1"/>
    <property type="match status" value="1"/>
</dbReference>
<evidence type="ECO:0008006" key="3">
    <source>
        <dbReference type="Google" id="ProtNLM"/>
    </source>
</evidence>
<dbReference type="SUPFAM" id="SSF52058">
    <property type="entry name" value="L domain-like"/>
    <property type="match status" value="1"/>
</dbReference>
<comment type="caution">
    <text evidence="1">The sequence shown here is derived from an EMBL/GenBank/DDBJ whole genome shotgun (WGS) entry which is preliminary data.</text>
</comment>
<accession>A0ABR2JTN5</accession>